<evidence type="ECO:0000313" key="1">
    <source>
        <dbReference type="EMBL" id="CAB1282906.1"/>
    </source>
</evidence>
<protein>
    <submittedName>
        <fullName evidence="1">Uncharacterized protein</fullName>
    </submittedName>
</protein>
<accession>A0A6F8ZK26</accession>
<sequence>MNVVEPRLRPQEYGRANYLKREVEHARRYLVAAKLRGETDKAELLADYFETVAAEFRVDTSNPVDDAGGQGDA</sequence>
<organism evidence="1 2">
    <name type="scientific">Xylella phage Cota</name>
    <dbReference type="NCBI Taxonomy" id="2699877"/>
    <lineage>
        <taxon>Viruses</taxon>
        <taxon>Duplodnaviria</taxon>
        <taxon>Heunggongvirae</taxon>
        <taxon>Uroviricota</taxon>
        <taxon>Caudoviricetes</taxon>
        <taxon>Autographivirales</taxon>
        <taxon>Autonotataviridae</taxon>
        <taxon>Cotavirus</taxon>
        <taxon>Cotavirus cota</taxon>
    </lineage>
</organism>
<evidence type="ECO:0000313" key="2">
    <source>
        <dbReference type="Proteomes" id="UP000501273"/>
    </source>
</evidence>
<keyword evidence="2" id="KW-1185">Reference proteome</keyword>
<name>A0A6F8ZK26_9CAUD</name>
<reference evidence="1 2" key="1">
    <citation type="submission" date="2020-03" db="EMBL/GenBank/DDBJ databases">
        <authorList>
            <person name="Ansaldi M."/>
            <person name="Clavijo F."/>
        </authorList>
    </citation>
    <scope>NUCLEOTIDE SEQUENCE [LARGE SCALE GENOMIC DNA]</scope>
</reference>
<dbReference type="Proteomes" id="UP000501273">
    <property type="component" value="Chromosome"/>
</dbReference>
<dbReference type="EMBL" id="LR778216">
    <property type="protein sequence ID" value="CAB1282906.1"/>
    <property type="molecule type" value="Genomic_DNA"/>
</dbReference>
<proteinExistence type="predicted"/>